<proteinExistence type="predicted"/>
<organism evidence="1 2">
    <name type="scientific">Ectopseudomonas mendocina</name>
    <name type="common">Pseudomonas mendocina</name>
    <dbReference type="NCBI Taxonomy" id="300"/>
    <lineage>
        <taxon>Bacteria</taxon>
        <taxon>Pseudomonadati</taxon>
        <taxon>Pseudomonadota</taxon>
        <taxon>Gammaproteobacteria</taxon>
        <taxon>Pseudomonadales</taxon>
        <taxon>Pseudomonadaceae</taxon>
        <taxon>Ectopseudomonas</taxon>
    </lineage>
</organism>
<dbReference type="EMBL" id="SCFV01000018">
    <property type="protein sequence ID" value="TRO10903.1"/>
    <property type="molecule type" value="Genomic_DNA"/>
</dbReference>
<evidence type="ECO:0000313" key="1">
    <source>
        <dbReference type="EMBL" id="TRO10903.1"/>
    </source>
</evidence>
<sequence length="131" mass="14866">MSMPLPSWSITLNQMKISLATSEGQEILQESRAKLSKVPGAVLSFHALCEVLGAESYEQGAAIAELLCRRDVNVLKHVYLFLDEDDMPIQLSRDAVHHYIRHGEFFHPRSHEVLEEHVADKSIVIEFEVLK</sequence>
<protein>
    <submittedName>
        <fullName evidence="1">Uncharacterized protein</fullName>
    </submittedName>
</protein>
<dbReference type="RefSeq" id="WP_143503208.1">
    <property type="nucleotide sequence ID" value="NZ_SCFV01000018.1"/>
</dbReference>
<comment type="caution">
    <text evidence="1">The sequence shown here is derived from an EMBL/GenBank/DDBJ whole genome shotgun (WGS) entry which is preliminary data.</text>
</comment>
<gene>
    <name evidence="1" type="ORF">EQ836_24705</name>
</gene>
<name>A0ABD7RQ45_ECTME</name>
<dbReference type="AlphaFoldDB" id="A0ABD7RQ45"/>
<evidence type="ECO:0000313" key="2">
    <source>
        <dbReference type="Proteomes" id="UP000317327"/>
    </source>
</evidence>
<dbReference type="Proteomes" id="UP000317327">
    <property type="component" value="Unassembled WGS sequence"/>
</dbReference>
<accession>A0ABD7RQ45</accession>
<reference evidence="1 2" key="1">
    <citation type="submission" date="2019-01" db="EMBL/GenBank/DDBJ databases">
        <title>Whole genome shotgun sequencing of Pseudomonas spp. isolated by its ability to degrade furfural.</title>
        <authorList>
            <person name="Donoso R."/>
            <person name="Farkas C."/>
            <person name="Villegas P."/>
            <person name="Gonzales-Toro F."/>
            <person name="Guajardo-Parra M."/>
            <person name="Araya-Nail M."/>
            <person name="Morgante V."/>
            <person name="Perez-Pantoja D."/>
        </authorList>
    </citation>
    <scope>NUCLEOTIDE SEQUENCE [LARGE SCALE GENOMIC DNA]</scope>
    <source>
        <strain evidence="1 2">VN231</strain>
    </source>
</reference>